<reference evidence="2" key="1">
    <citation type="submission" date="2013-07" db="EMBL/GenBank/DDBJ databases">
        <title>Midgut Transcriptome Profiling of Anoplphora glabripennis, a Lignocellulose Degrading, Wood-Boring Cerambycid.</title>
        <authorList>
            <person name="Scully E.D."/>
            <person name="Hoover K."/>
            <person name="Carlson J.E."/>
            <person name="Tien M."/>
            <person name="Geib S.M."/>
        </authorList>
    </citation>
    <scope>NUCLEOTIDE SEQUENCE</scope>
</reference>
<dbReference type="AlphaFoldDB" id="V5IAT2"/>
<feature type="non-terminal residue" evidence="2">
    <location>
        <position position="1"/>
    </location>
</feature>
<evidence type="ECO:0000256" key="1">
    <source>
        <dbReference type="SAM" id="MobiDB-lite"/>
    </source>
</evidence>
<proteinExistence type="predicted"/>
<sequence>SIGTLYGDIPHMLDILVQLSDLLQAVLQHRVCLVSGRVWRHADGGQGSGPRQHVQHWQVIVCDDVLVTVGFSPALATFISGETGQPHDGEQRLLDPVTAVASFGRGTEQSHPQPRIVTREESQHPATEPL</sequence>
<protein>
    <submittedName>
        <fullName evidence="2">Uncharacterized protein</fullName>
    </submittedName>
</protein>
<feature type="region of interest" description="Disordered" evidence="1">
    <location>
        <begin position="101"/>
        <end position="130"/>
    </location>
</feature>
<evidence type="ECO:0000313" key="2">
    <source>
        <dbReference type="EMBL" id="JAB67826.1"/>
    </source>
</evidence>
<accession>V5IAT2</accession>
<feature type="non-terminal residue" evidence="2">
    <location>
        <position position="130"/>
    </location>
</feature>
<dbReference type="EMBL" id="GALX01000640">
    <property type="protein sequence ID" value="JAB67826.1"/>
    <property type="molecule type" value="Transcribed_RNA"/>
</dbReference>
<organism evidence="2">
    <name type="scientific">Anoplophora glabripennis</name>
    <name type="common">Asian longhorn beetle</name>
    <name type="synonym">Anoplophora nobilis</name>
    <dbReference type="NCBI Taxonomy" id="217634"/>
    <lineage>
        <taxon>Eukaryota</taxon>
        <taxon>Metazoa</taxon>
        <taxon>Ecdysozoa</taxon>
        <taxon>Arthropoda</taxon>
        <taxon>Hexapoda</taxon>
        <taxon>Insecta</taxon>
        <taxon>Pterygota</taxon>
        <taxon>Neoptera</taxon>
        <taxon>Endopterygota</taxon>
        <taxon>Coleoptera</taxon>
        <taxon>Polyphaga</taxon>
        <taxon>Cucujiformia</taxon>
        <taxon>Chrysomeloidea</taxon>
        <taxon>Cerambycidae</taxon>
        <taxon>Lamiinae</taxon>
        <taxon>Lamiini</taxon>
        <taxon>Anoplophora</taxon>
    </lineage>
</organism>
<name>V5IAT2_ANOGL</name>